<dbReference type="GO" id="GO:0070297">
    <property type="term" value="P:regulation of phosphorelay signal transduction system"/>
    <property type="evidence" value="ECO:0007669"/>
    <property type="project" value="TreeGrafter"/>
</dbReference>
<dbReference type="CDD" id="cd07067">
    <property type="entry name" value="HP_PGM_like"/>
    <property type="match status" value="1"/>
</dbReference>
<feature type="binding site" evidence="1">
    <location>
        <begin position="32"/>
        <end position="33"/>
    </location>
    <ligand>
        <name>substrate</name>
    </ligand>
</feature>
<keyword evidence="3" id="KW-1185">Reference proteome</keyword>
<evidence type="ECO:0000256" key="1">
    <source>
        <dbReference type="PIRSR" id="PIRSR613078-2"/>
    </source>
</evidence>
<dbReference type="EMBL" id="CP053710">
    <property type="protein sequence ID" value="QKE93529.1"/>
    <property type="molecule type" value="Genomic_DNA"/>
</dbReference>
<dbReference type="GO" id="GO:0101006">
    <property type="term" value="F:protein histidine phosphatase activity"/>
    <property type="evidence" value="ECO:0007669"/>
    <property type="project" value="TreeGrafter"/>
</dbReference>
<geneLocation type="plasmid" evidence="2 3">
    <name>unnamed2</name>
</geneLocation>
<dbReference type="PANTHER" id="PTHR48100">
    <property type="entry name" value="BROAD-SPECIFICITY PHOSPHATASE YOR283W-RELATED"/>
    <property type="match status" value="1"/>
</dbReference>
<dbReference type="InterPro" id="IPR050275">
    <property type="entry name" value="PGM_Phosphatase"/>
</dbReference>
<gene>
    <name evidence="2" type="ORF">HN018_25620</name>
</gene>
<dbReference type="AlphaFoldDB" id="A0A6M8HY95"/>
<proteinExistence type="predicted"/>
<evidence type="ECO:0000313" key="2">
    <source>
        <dbReference type="EMBL" id="QKE93529.1"/>
    </source>
</evidence>
<evidence type="ECO:0000313" key="3">
    <source>
        <dbReference type="Proteomes" id="UP000500767"/>
    </source>
</evidence>
<dbReference type="Proteomes" id="UP000500767">
    <property type="component" value="Plasmid unnamed2"/>
</dbReference>
<accession>A0A6M8HY95</accession>
<dbReference type="KEGG" id="lck:HN018_25620"/>
<dbReference type="SUPFAM" id="SSF53254">
    <property type="entry name" value="Phosphoglycerate mutase-like"/>
    <property type="match status" value="1"/>
</dbReference>
<feature type="binding site" evidence="1">
    <location>
        <position position="69"/>
    </location>
    <ligand>
        <name>substrate</name>
    </ligand>
</feature>
<sequence length="204" mass="22082">MEHHRVQAERPTSCVYLVRHGETAWSLSGRHTGRTDIALTGHGEDQARALRPMLATVSFDRVFVSPAGRARQTCMLAGLGDMAEEEPDLAEWDYGAYEGRRSIEIRAERSGWSVYRDGCPEGEGPAEVTLRADRLIARLRALGGSIALFSHGQIGSSLTVRWIGLPVIEGQHFVLGTAAVGVLGSNPGHADLPVISAWNLSASR</sequence>
<keyword evidence="2" id="KW-0614">Plasmid</keyword>
<dbReference type="InterPro" id="IPR013078">
    <property type="entry name" value="His_Pase_superF_clade-1"/>
</dbReference>
<organism evidence="2 3">
    <name type="scientific">Lichenicola cladoniae</name>
    <dbReference type="NCBI Taxonomy" id="1484109"/>
    <lineage>
        <taxon>Bacteria</taxon>
        <taxon>Pseudomonadati</taxon>
        <taxon>Pseudomonadota</taxon>
        <taxon>Alphaproteobacteria</taxon>
        <taxon>Acetobacterales</taxon>
        <taxon>Acetobacteraceae</taxon>
        <taxon>Lichenicola</taxon>
    </lineage>
</organism>
<dbReference type="Pfam" id="PF00300">
    <property type="entry name" value="His_Phos_1"/>
    <property type="match status" value="1"/>
</dbReference>
<dbReference type="SMART" id="SM00855">
    <property type="entry name" value="PGAM"/>
    <property type="match status" value="1"/>
</dbReference>
<dbReference type="Gene3D" id="3.40.50.1240">
    <property type="entry name" value="Phosphoglycerate mutase-like"/>
    <property type="match status" value="1"/>
</dbReference>
<name>A0A6M8HY95_9PROT</name>
<dbReference type="PANTHER" id="PTHR48100:SF15">
    <property type="entry name" value="SEDOHEPTULOSE 1,7-BISPHOSPHATASE"/>
    <property type="match status" value="1"/>
</dbReference>
<protein>
    <submittedName>
        <fullName evidence="2">Histidine phosphatase family protein</fullName>
    </submittedName>
</protein>
<dbReference type="InterPro" id="IPR029033">
    <property type="entry name" value="His_PPase_superfam"/>
</dbReference>
<dbReference type="RefSeq" id="WP_171834327.1">
    <property type="nucleotide sequence ID" value="NZ_CP053710.1"/>
</dbReference>
<reference evidence="2 3" key="1">
    <citation type="journal article" date="2014" name="World J. Microbiol. Biotechnol.">
        <title>Biodiversity and physiological characteristics of Antarctic and Arctic lichens-associated bacteria.</title>
        <authorList>
            <person name="Lee Y.M."/>
            <person name="Kim E.H."/>
            <person name="Lee H.K."/>
            <person name="Hong S.G."/>
        </authorList>
    </citation>
    <scope>NUCLEOTIDE SEQUENCE [LARGE SCALE GENOMIC DNA]</scope>
    <source>
        <strain evidence="2 3">PAMC 26569</strain>
        <plasmid evidence="2">unnamed2</plasmid>
    </source>
</reference>